<dbReference type="Pfam" id="PF09865">
    <property type="entry name" value="DUF2092"/>
    <property type="match status" value="1"/>
</dbReference>
<dbReference type="HOGENOM" id="CLU_074811_0_0_5"/>
<dbReference type="InterPro" id="IPR019207">
    <property type="entry name" value="DUF2092"/>
</dbReference>
<dbReference type="PIRSF" id="PIRSF012443">
    <property type="entry name" value="UCP012443"/>
    <property type="match status" value="1"/>
</dbReference>
<name>Q98BQ2_RHILO</name>
<evidence type="ECO:0000256" key="1">
    <source>
        <dbReference type="ARBA" id="ARBA00022729"/>
    </source>
</evidence>
<dbReference type="EMBL" id="BA000012">
    <property type="protein sequence ID" value="BAB51920.1"/>
    <property type="molecule type" value="Genomic_DNA"/>
</dbReference>
<evidence type="ECO:0000313" key="2">
    <source>
        <dbReference type="EMBL" id="BAB51920.1"/>
    </source>
</evidence>
<evidence type="ECO:0000313" key="3">
    <source>
        <dbReference type="Proteomes" id="UP000000552"/>
    </source>
</evidence>
<dbReference type="SUPFAM" id="SSF89392">
    <property type="entry name" value="Prokaryotic lipoproteins and lipoprotein localization factors"/>
    <property type="match status" value="1"/>
</dbReference>
<keyword evidence="1" id="KW-0732">Signal</keyword>
<dbReference type="InterPro" id="IPR029046">
    <property type="entry name" value="LolA/LolB/LppX"/>
</dbReference>
<dbReference type="Gene3D" id="2.50.20.10">
    <property type="entry name" value="Lipoprotein localisation LolA/LolB/LppX"/>
    <property type="match status" value="1"/>
</dbReference>
<dbReference type="AlphaFoldDB" id="Q98BQ2"/>
<proteinExistence type="predicted"/>
<accession>Q98BQ2</accession>
<reference evidence="2 3" key="1">
    <citation type="journal article" date="2000" name="DNA Res.">
        <title>Complete genome structure of the nitrogen-fixing symbiotic bacterium Mesorhizobium loti.</title>
        <authorList>
            <person name="Kaneko T."/>
            <person name="Nakamura Y."/>
            <person name="Sato S."/>
            <person name="Asamizu E."/>
            <person name="Kato T."/>
            <person name="Sasamoto S."/>
            <person name="Watanabe A."/>
            <person name="Idesawa K."/>
            <person name="Ishikawa A."/>
            <person name="Kawashima K."/>
            <person name="Kimura T."/>
            <person name="Kishida Y."/>
            <person name="Kiyokawa C."/>
            <person name="Kohara M."/>
            <person name="Matsumoto M."/>
            <person name="Matsuno A."/>
            <person name="Mochizuki Y."/>
            <person name="Nakayama S."/>
            <person name="Nakazaki N."/>
            <person name="Shimpo S."/>
            <person name="Sugimoto M."/>
            <person name="Takeuchi C."/>
            <person name="Yamada M."/>
            <person name="Tabata S."/>
        </authorList>
    </citation>
    <scope>NUCLEOTIDE SEQUENCE [LARGE SCALE GENOMIC DNA]</scope>
    <source>
        <strain evidence="3">LMG 29417 / CECT 9101 / MAFF 303099</strain>
    </source>
</reference>
<sequence>MAGPDDVPAFTVTYFTRCPLWSEHVDRSSADRRGLATREVGMVHSVRGFSGTVRGFSGTVRARVLILACVAALVPLTNVRAADDAKDLLKTMSDFMAKQQKFSFSYQSTIEVVTPDFQKLQFVSSGTATVDRPDKLRVTRKGGFADIDVVFDGATFSVLGKNLNDYAQIEAKGTIDELTERLADAGVEAPGADLLSANIFDGLIDGVTDAKHIAGAVVNGVDCEYLAFRKPDVDWEIWIADGDRPVPLRYVITSKHVSQAPQYMFELSDFKSGDEVESADFRFSPGSAKKVDLSALVSIDELPSQTAEDAQ</sequence>
<dbReference type="KEGG" id="mlo:mlr5472"/>
<organism evidence="2 3">
    <name type="scientific">Mesorhizobium japonicum (strain LMG 29417 / CECT 9101 / MAFF 303099)</name>
    <name type="common">Mesorhizobium loti (strain MAFF 303099)</name>
    <dbReference type="NCBI Taxonomy" id="266835"/>
    <lineage>
        <taxon>Bacteria</taxon>
        <taxon>Pseudomonadati</taxon>
        <taxon>Pseudomonadota</taxon>
        <taxon>Alphaproteobacteria</taxon>
        <taxon>Hyphomicrobiales</taxon>
        <taxon>Phyllobacteriaceae</taxon>
        <taxon>Mesorhizobium</taxon>
    </lineage>
</organism>
<dbReference type="eggNOG" id="COG3900">
    <property type="taxonomic scope" value="Bacteria"/>
</dbReference>
<protein>
    <submittedName>
        <fullName evidence="2">Mlr5472 protein</fullName>
    </submittedName>
</protein>
<dbReference type="Proteomes" id="UP000000552">
    <property type="component" value="Chromosome"/>
</dbReference>
<gene>
    <name evidence="2" type="ordered locus">mlr5472</name>
</gene>